<comment type="caution">
    <text evidence="1">The sequence shown here is derived from an EMBL/GenBank/DDBJ whole genome shotgun (WGS) entry which is preliminary data.</text>
</comment>
<dbReference type="SUPFAM" id="SSF56935">
    <property type="entry name" value="Porins"/>
    <property type="match status" value="1"/>
</dbReference>
<dbReference type="STRING" id="346185.AAY42_11230"/>
<organism evidence="1 2">
    <name type="scientific">Flagellimonas eckloniae</name>
    <dbReference type="NCBI Taxonomy" id="346185"/>
    <lineage>
        <taxon>Bacteria</taxon>
        <taxon>Pseudomonadati</taxon>
        <taxon>Bacteroidota</taxon>
        <taxon>Flavobacteriia</taxon>
        <taxon>Flavobacteriales</taxon>
        <taxon>Flavobacteriaceae</taxon>
        <taxon>Flagellimonas</taxon>
    </lineage>
</organism>
<dbReference type="AlphaFoldDB" id="A0A0Q0XMY9"/>
<protein>
    <submittedName>
        <fullName evidence="1">Membrane protein</fullName>
    </submittedName>
</protein>
<evidence type="ECO:0000313" key="2">
    <source>
        <dbReference type="Proteomes" id="UP000050827"/>
    </source>
</evidence>
<accession>A0A0Q0XMY9</accession>
<gene>
    <name evidence="1" type="ORF">AAY42_11230</name>
</gene>
<dbReference type="PATRIC" id="fig|1547436.3.peg.2325"/>
<dbReference type="Gene3D" id="2.40.160.60">
    <property type="entry name" value="Outer membrane protein transport protein (OMPP1/FadL/TodX)"/>
    <property type="match status" value="1"/>
</dbReference>
<evidence type="ECO:0000313" key="1">
    <source>
        <dbReference type="EMBL" id="KQC30382.1"/>
    </source>
</evidence>
<reference evidence="1 2" key="1">
    <citation type="submission" date="2015-04" db="EMBL/GenBank/DDBJ databases">
        <title>Complete genome of flavobacterium.</title>
        <authorList>
            <person name="Kwon Y.M."/>
            <person name="Kim S.-J."/>
        </authorList>
    </citation>
    <scope>NUCLEOTIDE SEQUENCE [LARGE SCALE GENOMIC DNA]</scope>
    <source>
        <strain evidence="1 2">DK169</strain>
    </source>
</reference>
<keyword evidence="2" id="KW-1185">Reference proteome</keyword>
<proteinExistence type="predicted"/>
<name>A0A0Q0XMY9_9FLAO</name>
<sequence length="419" mass="46293">MMKMNKSISGKIFFGVVLSITYSFGQSEGLTSSPYSLYGLGIINQTSIGRSNSMGYTGIGLKTETEINNLNPSNFALIPKNSFFYDIGVMGEHNNFSNKGTDETRTTLNFSNLAFAFRITDGLGAGITMVPYSDVGYSLVGLQTNIEGTNETFESNVSGLGGLNDLRLNLGYGIIDKLRLGVSASFLFGNIEEDEAFITTNSAFQLTEATNYSGVRLGLGMQYDISEKITFGSTIQFPTSLTGNLKRSVIKVLDGAEVTVEDEETDTTSDFNMPMELGFGISAKLFKTLIVTTDYKRNFWNNTGQAENIGNYVDQDIYAFGLEYMKDPTSFKYKNRIRYRAGFNYDNGYLAINDSKIDGYTITAGIGLPIGQGTNSMLNFSYGYGSKGQIQNILIKEDYHLLTLNLSLEDLWFKKRKIN</sequence>
<dbReference type="Proteomes" id="UP000050827">
    <property type="component" value="Unassembled WGS sequence"/>
</dbReference>
<dbReference type="EMBL" id="LCTZ01000002">
    <property type="protein sequence ID" value="KQC30382.1"/>
    <property type="molecule type" value="Genomic_DNA"/>
</dbReference>